<feature type="domain" description="Teneurin-like YD-shell" evidence="3">
    <location>
        <begin position="23"/>
        <end position="272"/>
    </location>
</feature>
<name>A0A2Z5A272_9PSED</name>
<dbReference type="Pfam" id="PF25023">
    <property type="entry name" value="TEN_YD-shell"/>
    <property type="match status" value="1"/>
</dbReference>
<evidence type="ECO:0000313" key="5">
    <source>
        <dbReference type="Proteomes" id="UP000251666"/>
    </source>
</evidence>
<dbReference type="KEGG" id="pthv:CE140_20405"/>
<evidence type="ECO:0000256" key="2">
    <source>
        <dbReference type="SAM" id="MobiDB-lite"/>
    </source>
</evidence>
<feature type="region of interest" description="Disordered" evidence="2">
    <location>
        <begin position="440"/>
        <end position="459"/>
    </location>
</feature>
<keyword evidence="1" id="KW-0677">Repeat</keyword>
<dbReference type="NCBIfam" id="TIGR01643">
    <property type="entry name" value="YD_repeat_2x"/>
    <property type="match status" value="1"/>
</dbReference>
<gene>
    <name evidence="4" type="ORF">CEQ51_20955</name>
</gene>
<dbReference type="InterPro" id="IPR056823">
    <property type="entry name" value="TEN-like_YD-shell"/>
</dbReference>
<evidence type="ECO:0000313" key="4">
    <source>
        <dbReference type="EMBL" id="AXA64182.1"/>
    </source>
</evidence>
<keyword evidence="5" id="KW-1185">Reference proteome</keyword>
<dbReference type="InterPro" id="IPR050708">
    <property type="entry name" value="T6SS_VgrG/RHS"/>
</dbReference>
<evidence type="ECO:0000259" key="3">
    <source>
        <dbReference type="Pfam" id="PF25023"/>
    </source>
</evidence>
<dbReference type="PRINTS" id="PR00394">
    <property type="entry name" value="RHSPROTEIN"/>
</dbReference>
<dbReference type="EMBL" id="CP022202">
    <property type="protein sequence ID" value="AXA64182.1"/>
    <property type="molecule type" value="Genomic_DNA"/>
</dbReference>
<dbReference type="Proteomes" id="UP000251666">
    <property type="component" value="Chromosome"/>
</dbReference>
<dbReference type="AlphaFoldDB" id="A0A2Z5A272"/>
<reference evidence="5" key="1">
    <citation type="journal article" date="2021" name="Front. Microbiol.">
        <title>Genomic Analysis of the 1-Aminocyclopropane-1-Carboxylate Deaminase-Producing Pseudomonas thivervalensis SC5 Reveals Its Multifaceted Roles in Soil and in Beneficial Interactions With Plants.</title>
        <authorList>
            <person name="Nascimento F.X."/>
            <person name="Uron P."/>
            <person name="Glick B.R."/>
            <person name="Giachini A."/>
            <person name="Rossi M.J."/>
        </authorList>
    </citation>
    <scope>NUCLEOTIDE SEQUENCE [LARGE SCALE GENOMIC DNA]</scope>
    <source>
        <strain evidence="5">PLM3</strain>
    </source>
</reference>
<dbReference type="Gene3D" id="2.180.10.10">
    <property type="entry name" value="RHS repeat-associated core"/>
    <property type="match status" value="1"/>
</dbReference>
<protein>
    <submittedName>
        <fullName evidence="4">Rhs family protein</fullName>
    </submittedName>
</protein>
<dbReference type="PANTHER" id="PTHR32305:SF15">
    <property type="entry name" value="PROTEIN RHSA-RELATED"/>
    <property type="match status" value="1"/>
</dbReference>
<accession>A0A2Z5A272</accession>
<dbReference type="InterPro" id="IPR006530">
    <property type="entry name" value="YD"/>
</dbReference>
<evidence type="ECO:0000256" key="1">
    <source>
        <dbReference type="ARBA" id="ARBA00022737"/>
    </source>
</evidence>
<feature type="region of interest" description="Disordered" evidence="2">
    <location>
        <begin position="52"/>
        <end position="72"/>
    </location>
</feature>
<dbReference type="NCBIfam" id="TIGR03696">
    <property type="entry name" value="Rhs_assc_core"/>
    <property type="match status" value="1"/>
</dbReference>
<proteinExistence type="predicted"/>
<sequence length="486" mass="55462">MWQNPQQQLFWRDYTYSPKGNLQTLSDHRNRRSYQYDPLDRLTRIDFSHSEPPEHFSHDPAGNLLMQDRPGPTTVKGNRLLREGDRHYDYDAFGNLIRERHGQALVSAYRYDSQHRLIGITTADGRETSYRYDAFGRRISKTVDGLTTEFFWQGDQVVAENSPRHHRSYIYEPGTFRPLAMLNGEGADARPFYYHLDHLGTPQELTNPAGQIVWSARYNGYGKVTELKHGDGEQLEQPLRFQGQYFDPESGLHYNRHRYYNPETGRYLTPDPSKLAGGLNGYRYTLNPTGWVDPLGLVDCPGKGGCRPAVGEQDPAAKVGVDEGEPALPMTAEQRRARIDELAEANAKRRVVAMEEKYRMHTVEKHSSEISDVALKQRAINGANPHTGEIPKGANGSLSSQFSNWRIHLSALNKSMTRERLGLDPFTGLDHKKDRIVRQELPGAGRGYKPNKKDKENPKLNESLNWFEVKFSKDGVPYTGFPMEKK</sequence>
<dbReference type="PANTHER" id="PTHR32305">
    <property type="match status" value="1"/>
</dbReference>
<dbReference type="InterPro" id="IPR022385">
    <property type="entry name" value="Rhs_assc_core"/>
</dbReference>
<organism evidence="4 5">
    <name type="scientific">Pseudomonas thivervalensis</name>
    <dbReference type="NCBI Taxonomy" id="86265"/>
    <lineage>
        <taxon>Bacteria</taxon>
        <taxon>Pseudomonadati</taxon>
        <taxon>Pseudomonadota</taxon>
        <taxon>Gammaproteobacteria</taxon>
        <taxon>Pseudomonadales</taxon>
        <taxon>Pseudomonadaceae</taxon>
        <taxon>Pseudomonas</taxon>
    </lineage>
</organism>